<evidence type="ECO:0000256" key="13">
    <source>
        <dbReference type="ARBA" id="ARBA00048523"/>
    </source>
</evidence>
<dbReference type="Pfam" id="PF12710">
    <property type="entry name" value="HAD"/>
    <property type="match status" value="1"/>
</dbReference>
<dbReference type="NCBIfam" id="TIGR00338">
    <property type="entry name" value="serB"/>
    <property type="match status" value="1"/>
</dbReference>
<evidence type="ECO:0000256" key="11">
    <source>
        <dbReference type="ARBA" id="ARBA00031693"/>
    </source>
</evidence>
<dbReference type="EMBL" id="QHHQ01000005">
    <property type="protein sequence ID" value="RAH99599.1"/>
    <property type="molecule type" value="Genomic_DNA"/>
</dbReference>
<feature type="active site" description="Proton donor" evidence="14">
    <location>
        <position position="81"/>
    </location>
</feature>
<dbReference type="GO" id="GO:0036424">
    <property type="term" value="F:L-phosphoserine phosphatase activity"/>
    <property type="evidence" value="ECO:0007669"/>
    <property type="project" value="InterPro"/>
</dbReference>
<organism evidence="15 16">
    <name type="scientific">Acuticoccus sediminis</name>
    <dbReference type="NCBI Taxonomy" id="2184697"/>
    <lineage>
        <taxon>Bacteria</taxon>
        <taxon>Pseudomonadati</taxon>
        <taxon>Pseudomonadota</taxon>
        <taxon>Alphaproteobacteria</taxon>
        <taxon>Hyphomicrobiales</taxon>
        <taxon>Amorphaceae</taxon>
        <taxon>Acuticoccus</taxon>
    </lineage>
</organism>
<evidence type="ECO:0000256" key="2">
    <source>
        <dbReference type="ARBA" id="ARBA00005135"/>
    </source>
</evidence>
<comment type="pathway">
    <text evidence="2">Amino-acid biosynthesis; L-serine biosynthesis; L-serine from 3-phospho-D-glycerate: step 3/3.</text>
</comment>
<dbReference type="InterPro" id="IPR050582">
    <property type="entry name" value="HAD-like_SerB"/>
</dbReference>
<evidence type="ECO:0000256" key="4">
    <source>
        <dbReference type="ARBA" id="ARBA00012640"/>
    </source>
</evidence>
<keyword evidence="16" id="KW-1185">Reference proteome</keyword>
<gene>
    <name evidence="15" type="primary">serB</name>
    <name evidence="15" type="ORF">DLJ53_23490</name>
</gene>
<reference evidence="15 16" key="1">
    <citation type="submission" date="2018-05" db="EMBL/GenBank/DDBJ databases">
        <title>Acuticoccus sediminis sp. nov., isolated from deep-sea sediment of Indian Ocean.</title>
        <authorList>
            <person name="Liu X."/>
            <person name="Lai Q."/>
            <person name="Du Y."/>
            <person name="Sun F."/>
            <person name="Zhang X."/>
            <person name="Wang S."/>
            <person name="Shao Z."/>
        </authorList>
    </citation>
    <scope>NUCLEOTIDE SEQUENCE [LARGE SCALE GENOMIC DNA]</scope>
    <source>
        <strain evidence="15 16">PTG4-2</strain>
    </source>
</reference>
<evidence type="ECO:0000256" key="14">
    <source>
        <dbReference type="PIRSR" id="PIRSR604469-1"/>
    </source>
</evidence>
<dbReference type="EC" id="3.1.3.3" evidence="4"/>
<comment type="catalytic activity">
    <reaction evidence="13">
        <text>O-phospho-D-serine + H2O = D-serine + phosphate</text>
        <dbReference type="Rhea" id="RHEA:24873"/>
        <dbReference type="ChEBI" id="CHEBI:15377"/>
        <dbReference type="ChEBI" id="CHEBI:35247"/>
        <dbReference type="ChEBI" id="CHEBI:43474"/>
        <dbReference type="ChEBI" id="CHEBI:58680"/>
        <dbReference type="EC" id="3.1.3.3"/>
    </reaction>
</comment>
<evidence type="ECO:0000256" key="3">
    <source>
        <dbReference type="ARBA" id="ARBA00009184"/>
    </source>
</evidence>
<keyword evidence="8" id="KW-0378">Hydrolase</keyword>
<proteinExistence type="inferred from homology"/>
<dbReference type="AlphaFoldDB" id="A0A8B2NTK7"/>
<dbReference type="InterPro" id="IPR023214">
    <property type="entry name" value="HAD_sf"/>
</dbReference>
<dbReference type="OrthoDB" id="9792539at2"/>
<dbReference type="PANTHER" id="PTHR43344">
    <property type="entry name" value="PHOSPHOSERINE PHOSPHATASE"/>
    <property type="match status" value="1"/>
</dbReference>
<evidence type="ECO:0000313" key="15">
    <source>
        <dbReference type="EMBL" id="RAH99599.1"/>
    </source>
</evidence>
<dbReference type="InterPro" id="IPR036412">
    <property type="entry name" value="HAD-like_sf"/>
</dbReference>
<dbReference type="GO" id="GO:0000287">
    <property type="term" value="F:magnesium ion binding"/>
    <property type="evidence" value="ECO:0007669"/>
    <property type="project" value="TreeGrafter"/>
</dbReference>
<evidence type="ECO:0000256" key="5">
    <source>
        <dbReference type="ARBA" id="ARBA00015196"/>
    </source>
</evidence>
<dbReference type="SFLD" id="SFLDG01137">
    <property type="entry name" value="C1.6.1:_Phosphoserine_Phosphat"/>
    <property type="match status" value="1"/>
</dbReference>
<dbReference type="UniPathway" id="UPA00135">
    <property type="reaction ID" value="UER00198"/>
</dbReference>
<comment type="caution">
    <text evidence="15">The sequence shown here is derived from an EMBL/GenBank/DDBJ whole genome shotgun (WGS) entry which is preliminary data.</text>
</comment>
<dbReference type="Proteomes" id="UP000249590">
    <property type="component" value="Unassembled WGS sequence"/>
</dbReference>
<dbReference type="SFLD" id="SFLDF00029">
    <property type="entry name" value="phosphoserine_phosphatase"/>
    <property type="match status" value="1"/>
</dbReference>
<evidence type="ECO:0000256" key="7">
    <source>
        <dbReference type="ARBA" id="ARBA00022723"/>
    </source>
</evidence>
<dbReference type="SFLD" id="SFLDG01136">
    <property type="entry name" value="C1.6:_Phosphoserine_Phosphatas"/>
    <property type="match status" value="1"/>
</dbReference>
<evidence type="ECO:0000256" key="8">
    <source>
        <dbReference type="ARBA" id="ARBA00022801"/>
    </source>
</evidence>
<keyword evidence="7" id="KW-0479">Metal-binding</keyword>
<dbReference type="PANTHER" id="PTHR43344:SF2">
    <property type="entry name" value="PHOSPHOSERINE PHOSPHATASE"/>
    <property type="match status" value="1"/>
</dbReference>
<dbReference type="SUPFAM" id="SSF56784">
    <property type="entry name" value="HAD-like"/>
    <property type="match status" value="1"/>
</dbReference>
<comment type="catalytic activity">
    <reaction evidence="12">
        <text>O-phospho-L-serine + H2O = L-serine + phosphate</text>
        <dbReference type="Rhea" id="RHEA:21208"/>
        <dbReference type="ChEBI" id="CHEBI:15377"/>
        <dbReference type="ChEBI" id="CHEBI:33384"/>
        <dbReference type="ChEBI" id="CHEBI:43474"/>
        <dbReference type="ChEBI" id="CHEBI:57524"/>
        <dbReference type="EC" id="3.1.3.3"/>
    </reaction>
</comment>
<name>A0A8B2NTK7_9HYPH</name>
<dbReference type="RefSeq" id="WP_111349960.1">
    <property type="nucleotide sequence ID" value="NZ_QHHQ01000005.1"/>
</dbReference>
<evidence type="ECO:0000256" key="1">
    <source>
        <dbReference type="ARBA" id="ARBA00001946"/>
    </source>
</evidence>
<dbReference type="SFLD" id="SFLDS00003">
    <property type="entry name" value="Haloacid_Dehalogenase"/>
    <property type="match status" value="1"/>
</dbReference>
<dbReference type="GO" id="GO:0005737">
    <property type="term" value="C:cytoplasm"/>
    <property type="evidence" value="ECO:0007669"/>
    <property type="project" value="TreeGrafter"/>
</dbReference>
<keyword evidence="10" id="KW-0718">Serine biosynthesis</keyword>
<feature type="active site" description="Nucleophile" evidence="14">
    <location>
        <position position="79"/>
    </location>
</feature>
<evidence type="ECO:0000313" key="16">
    <source>
        <dbReference type="Proteomes" id="UP000249590"/>
    </source>
</evidence>
<accession>A0A8B2NTK7</accession>
<dbReference type="GO" id="GO:0006564">
    <property type="term" value="P:L-serine biosynthetic process"/>
    <property type="evidence" value="ECO:0007669"/>
    <property type="project" value="UniProtKB-KW"/>
</dbReference>
<protein>
    <recommendedName>
        <fullName evidence="5">Phosphoserine phosphatase</fullName>
        <ecNumber evidence="4">3.1.3.3</ecNumber>
    </recommendedName>
    <alternativeName>
        <fullName evidence="11">O-phosphoserine phosphohydrolase</fullName>
    </alternativeName>
</protein>
<dbReference type="NCBIfam" id="TIGR01488">
    <property type="entry name" value="HAD-SF-IB"/>
    <property type="match status" value="1"/>
</dbReference>
<comment type="cofactor">
    <cofactor evidence="1">
        <name>Mg(2+)</name>
        <dbReference type="ChEBI" id="CHEBI:18420"/>
    </cofactor>
</comment>
<evidence type="ECO:0000256" key="9">
    <source>
        <dbReference type="ARBA" id="ARBA00022842"/>
    </source>
</evidence>
<keyword evidence="6" id="KW-0028">Amino-acid biosynthesis</keyword>
<comment type="similarity">
    <text evidence="3">Belongs to the HAD-like hydrolase superfamily. SerB family.</text>
</comment>
<evidence type="ECO:0000256" key="10">
    <source>
        <dbReference type="ARBA" id="ARBA00023299"/>
    </source>
</evidence>
<evidence type="ECO:0000256" key="12">
    <source>
        <dbReference type="ARBA" id="ARBA00048138"/>
    </source>
</evidence>
<evidence type="ECO:0000256" key="6">
    <source>
        <dbReference type="ARBA" id="ARBA00022605"/>
    </source>
</evidence>
<dbReference type="InterPro" id="IPR004469">
    <property type="entry name" value="PSP"/>
</dbReference>
<keyword evidence="9" id="KW-0460">Magnesium</keyword>
<dbReference type="Gene3D" id="3.40.50.1000">
    <property type="entry name" value="HAD superfamily/HAD-like"/>
    <property type="match status" value="1"/>
</dbReference>
<sequence>MIVVTLVAPGPLSPQLVASLVGTLGAHRADRVDEQATDIYVEGDRRAIRETVFTHIHDAPVDAIVQPARTRRKRLLISDMDSTLIGQECIDELAAVHDLKPRVAAITERAMRGELAFADALIERVKLLTGIPESSIETLLDTVITPSPGAAEMIAVAKRNGIRTVLVSGGFMHFAEPVAERLGIDAAFANRLIAADGILTGAVAQPILGADEKKVRLLTECEALGITPEDAIALGDGANDLAMVETAGLGIAYRPKPILAAAADGVLRHCDLTAALYAMGIAPNTESSVSSV</sequence>